<keyword evidence="2" id="KW-0119">Carbohydrate metabolism</keyword>
<dbReference type="AlphaFoldDB" id="A0A1G2KAV8"/>
<evidence type="ECO:0000313" key="7">
    <source>
        <dbReference type="Proteomes" id="UP000178574"/>
    </source>
</evidence>
<dbReference type="GO" id="GO:0004553">
    <property type="term" value="F:hydrolase activity, hydrolyzing O-glycosyl compounds"/>
    <property type="evidence" value="ECO:0007669"/>
    <property type="project" value="InterPro"/>
</dbReference>
<evidence type="ECO:0000256" key="4">
    <source>
        <dbReference type="SAM" id="Phobius"/>
    </source>
</evidence>
<sequence>MAIAAKIMMHKAIRILGFLAFLTFAFYLVSWYGVSERGSTVFGVTFSTVMARELGLDPRETFDAILDDLEVNLIRVPVYWSDIERESGKFDFSEYDYFFRRAEEKSIKVIPVVGRKLPRWPECHIPEWSRSLPQGDFQNRVENEIEAIVRRYADSSAIYRWQIENEPFHIYGSGCADKKISAADIDVEIRLVRSLDSRPIMLTDSGEQGIWATSLSRAEYLGISTYYQVWNDTLKVVRFPFGPGFYSIKAWLVNLFYPDGRIIVSELQAEPWGPVLLPHFDLDFQLRLMNEKRFREVIRRARLAGFEENILWGVEWWFWLKKVENKPGMWEEARKIF</sequence>
<dbReference type="EMBL" id="MHQD01000009">
    <property type="protein sequence ID" value="OGZ96589.1"/>
    <property type="molecule type" value="Genomic_DNA"/>
</dbReference>
<keyword evidence="3" id="KW-0624">Polysaccharide degradation</keyword>
<evidence type="ECO:0000256" key="3">
    <source>
        <dbReference type="ARBA" id="ARBA00023326"/>
    </source>
</evidence>
<keyword evidence="1" id="KW-0378">Hydrolase</keyword>
<organism evidence="6 7">
    <name type="scientific">Candidatus Sungbacteria bacterium RIFCSPHIGHO2_01_FULL_50_25</name>
    <dbReference type="NCBI Taxonomy" id="1802265"/>
    <lineage>
        <taxon>Bacteria</taxon>
        <taxon>Candidatus Sungiibacteriota</taxon>
    </lineage>
</organism>
<evidence type="ECO:0000256" key="1">
    <source>
        <dbReference type="ARBA" id="ARBA00022801"/>
    </source>
</evidence>
<proteinExistence type="predicted"/>
<dbReference type="InterPro" id="IPR001000">
    <property type="entry name" value="GH10_dom"/>
</dbReference>
<accession>A0A1G2KAV8</accession>
<protein>
    <recommendedName>
        <fullName evidence="5">GH10 domain-containing protein</fullName>
    </recommendedName>
</protein>
<comment type="caution">
    <text evidence="6">The sequence shown here is derived from an EMBL/GenBank/DDBJ whole genome shotgun (WGS) entry which is preliminary data.</text>
</comment>
<name>A0A1G2KAV8_9BACT</name>
<evidence type="ECO:0000259" key="5">
    <source>
        <dbReference type="Pfam" id="PF00331"/>
    </source>
</evidence>
<evidence type="ECO:0000313" key="6">
    <source>
        <dbReference type="EMBL" id="OGZ96589.1"/>
    </source>
</evidence>
<dbReference type="Gene3D" id="3.20.20.80">
    <property type="entry name" value="Glycosidases"/>
    <property type="match status" value="1"/>
</dbReference>
<evidence type="ECO:0000256" key="2">
    <source>
        <dbReference type="ARBA" id="ARBA00023277"/>
    </source>
</evidence>
<reference evidence="6 7" key="1">
    <citation type="journal article" date="2016" name="Nat. Commun.">
        <title>Thousands of microbial genomes shed light on interconnected biogeochemical processes in an aquifer system.</title>
        <authorList>
            <person name="Anantharaman K."/>
            <person name="Brown C.T."/>
            <person name="Hug L.A."/>
            <person name="Sharon I."/>
            <person name="Castelle C.J."/>
            <person name="Probst A.J."/>
            <person name="Thomas B.C."/>
            <person name="Singh A."/>
            <person name="Wilkins M.J."/>
            <person name="Karaoz U."/>
            <person name="Brodie E.L."/>
            <person name="Williams K.H."/>
            <person name="Hubbard S.S."/>
            <person name="Banfield J.F."/>
        </authorList>
    </citation>
    <scope>NUCLEOTIDE SEQUENCE [LARGE SCALE GENOMIC DNA]</scope>
</reference>
<dbReference type="Pfam" id="PF00331">
    <property type="entry name" value="Glyco_hydro_10"/>
    <property type="match status" value="1"/>
</dbReference>
<gene>
    <name evidence="6" type="ORF">A2847_01780</name>
</gene>
<keyword evidence="4" id="KW-0472">Membrane</keyword>
<feature type="domain" description="GH10" evidence="5">
    <location>
        <begin position="80"/>
        <end position="170"/>
    </location>
</feature>
<feature type="transmembrane region" description="Helical" evidence="4">
    <location>
        <begin position="12"/>
        <end position="34"/>
    </location>
</feature>
<dbReference type="Proteomes" id="UP000178574">
    <property type="component" value="Unassembled WGS sequence"/>
</dbReference>
<dbReference type="InterPro" id="IPR017853">
    <property type="entry name" value="GH"/>
</dbReference>
<keyword evidence="4" id="KW-0812">Transmembrane</keyword>
<keyword evidence="4" id="KW-1133">Transmembrane helix</keyword>
<dbReference type="GO" id="GO:0000272">
    <property type="term" value="P:polysaccharide catabolic process"/>
    <property type="evidence" value="ECO:0007669"/>
    <property type="project" value="UniProtKB-KW"/>
</dbReference>
<dbReference type="SUPFAM" id="SSF51445">
    <property type="entry name" value="(Trans)glycosidases"/>
    <property type="match status" value="1"/>
</dbReference>